<dbReference type="Proteomes" id="UP000000262">
    <property type="component" value="Chromosome"/>
</dbReference>
<dbReference type="GeneID" id="5562759"/>
<dbReference type="HOGENOM" id="CLU_095686_1_1_2"/>
<feature type="domain" description="AMMECR1" evidence="2">
    <location>
        <begin position="11"/>
        <end position="199"/>
    </location>
</feature>
<dbReference type="InterPro" id="IPR036071">
    <property type="entry name" value="AMMECR1_dom_sf"/>
</dbReference>
<dbReference type="SUPFAM" id="SSF143447">
    <property type="entry name" value="AMMECR1-like"/>
    <property type="match status" value="1"/>
</dbReference>
<dbReference type="InterPro" id="IPR023473">
    <property type="entry name" value="AMMECR1"/>
</dbReference>
<evidence type="ECO:0000259" key="2">
    <source>
        <dbReference type="PROSITE" id="PS51112"/>
    </source>
</evidence>
<dbReference type="PANTHER" id="PTHR13016:SF0">
    <property type="entry name" value="AMME SYNDROME CANDIDATE GENE 1 PROTEIN"/>
    <property type="match status" value="1"/>
</dbReference>
<organism evidence="3 4">
    <name type="scientific">Ignicoccus hospitalis (strain KIN4/I / DSM 18386 / JCM 14125)</name>
    <dbReference type="NCBI Taxonomy" id="453591"/>
    <lineage>
        <taxon>Archaea</taxon>
        <taxon>Thermoproteota</taxon>
        <taxon>Thermoprotei</taxon>
        <taxon>Desulfurococcales</taxon>
        <taxon>Desulfurococcaceae</taxon>
        <taxon>Ignicoccus</taxon>
    </lineage>
</organism>
<gene>
    <name evidence="3" type="ordered locus">Igni_0606</name>
</gene>
<name>A8AA36_IGNH4</name>
<dbReference type="InterPro" id="IPR002733">
    <property type="entry name" value="AMMECR1_domain"/>
</dbReference>
<evidence type="ECO:0000313" key="3">
    <source>
        <dbReference type="EMBL" id="ABU81788.1"/>
    </source>
</evidence>
<protein>
    <recommendedName>
        <fullName evidence="1">Protein Igni_0606</fullName>
    </recommendedName>
</protein>
<dbReference type="Pfam" id="PF01871">
    <property type="entry name" value="AMMECR1"/>
    <property type="match status" value="1"/>
</dbReference>
<sequence>MIISLDELTHEDGEFLVRLARKTIESYLTAGELPRVEVPEKLKKLGAAFVTILTYPERELRGCIGYVEPVKPLAQTVMEVAVAAATQDPRFPPMSPGELDHVVVEVSVLGDHTPFRPARRALPYIRIGETGIIIRRGPFSGVLLPEVPVEYCWDPETFIAETCVKAGMPPDCWLDEDTEAVLYRGRTWTEVEPRGEVVERDLKREYAERCGRSV</sequence>
<evidence type="ECO:0000256" key="1">
    <source>
        <dbReference type="HAMAP-Rule" id="MF_00645"/>
    </source>
</evidence>
<keyword evidence="4" id="KW-1185">Reference proteome</keyword>
<dbReference type="KEGG" id="iho:Igni_0606"/>
<dbReference type="RefSeq" id="WP_011998640.1">
    <property type="nucleotide sequence ID" value="NC_009776.1"/>
</dbReference>
<dbReference type="NCBIfam" id="TIGR00296">
    <property type="entry name" value="TIGR00296 family protein"/>
    <property type="match status" value="1"/>
</dbReference>
<dbReference type="Gene3D" id="3.30.1490.150">
    <property type="entry name" value="Hypothetical protein ph0010, domain 2"/>
    <property type="match status" value="1"/>
</dbReference>
<accession>A8AA36</accession>
<dbReference type="PANTHER" id="PTHR13016">
    <property type="entry name" value="AMMECR1 HOMOLOG"/>
    <property type="match status" value="1"/>
</dbReference>
<dbReference type="PhylomeDB" id="A8AA36"/>
<dbReference type="STRING" id="453591.Igni_0606"/>
<dbReference type="InterPro" id="IPR027623">
    <property type="entry name" value="AmmeMemoSam_A"/>
</dbReference>
<dbReference type="Gene3D" id="3.30.700.20">
    <property type="entry name" value="Hypothetical protein ph0010, domain 1"/>
    <property type="match status" value="1"/>
</dbReference>
<evidence type="ECO:0000313" key="4">
    <source>
        <dbReference type="Proteomes" id="UP000000262"/>
    </source>
</evidence>
<dbReference type="InterPro" id="IPR027485">
    <property type="entry name" value="AMMECR1_N"/>
</dbReference>
<dbReference type="AlphaFoldDB" id="A8AA36"/>
<dbReference type="OrthoDB" id="25187at2157"/>
<reference evidence="3 4" key="1">
    <citation type="journal article" date="2008" name="Genome Biol.">
        <title>A genomic analysis of the archaeal system Ignicoccus hospitalis-Nanoarchaeum equitans.</title>
        <authorList>
            <person name="Podar M."/>
            <person name="Anderson I."/>
            <person name="Makarova K.S."/>
            <person name="Elkins J.G."/>
            <person name="Ivanova N."/>
            <person name="Wall M.A."/>
            <person name="Lykidis A."/>
            <person name="Mavromatis K."/>
            <person name="Sun H."/>
            <person name="Hudson M.E."/>
            <person name="Chen W."/>
            <person name="Deciu C."/>
            <person name="Hutchison D."/>
            <person name="Eads J.R."/>
            <person name="Anderson A."/>
            <person name="Fernandes F."/>
            <person name="Szeto E."/>
            <person name="Lapidus A."/>
            <person name="Kyrpides N.C."/>
            <person name="Saier M.H.Jr."/>
            <person name="Richardson P.M."/>
            <person name="Rachel R."/>
            <person name="Huber H."/>
            <person name="Eisen J.A."/>
            <person name="Koonin E.V."/>
            <person name="Keller M."/>
            <person name="Stetter K.O."/>
        </authorList>
    </citation>
    <scope>NUCLEOTIDE SEQUENCE [LARGE SCALE GENOMIC DNA]</scope>
    <source>
        <strain evidence="4">KIN4/I / DSM 18386 / JCM 14125</strain>
    </source>
</reference>
<dbReference type="eggNOG" id="arCOG01336">
    <property type="taxonomic scope" value="Archaea"/>
</dbReference>
<dbReference type="HAMAP" id="MF_00645">
    <property type="entry name" value="AMMECR1"/>
    <property type="match status" value="1"/>
</dbReference>
<dbReference type="EMBL" id="CP000816">
    <property type="protein sequence ID" value="ABU81788.1"/>
    <property type="molecule type" value="Genomic_DNA"/>
</dbReference>
<dbReference type="InterPro" id="IPR023472">
    <property type="entry name" value="Uncharacterised_MJ0810"/>
</dbReference>
<dbReference type="NCBIfam" id="TIGR04335">
    <property type="entry name" value="AmmeMemoSam_A"/>
    <property type="match status" value="1"/>
</dbReference>
<proteinExistence type="inferred from homology"/>
<dbReference type="PROSITE" id="PS51112">
    <property type="entry name" value="AMMECR1"/>
    <property type="match status" value="1"/>
</dbReference>